<dbReference type="OrthoDB" id="7211070at2"/>
<accession>A0A328AM58</accession>
<sequence length="146" mass="15190">MKTVLTGAGIALTAGLLMGAVAKPDLRADDRPEGPQVIAGWAGVRSTGPFDDGQTFASYQGQLPDYVLGTDWKKSLAPPPELRPIRVARSDDAPPPPEPVVMTAAAYEEPGRDPVFPSLQGGQPYGMDLLPPAHDGEDGGAEGDAD</sequence>
<proteinExistence type="predicted"/>
<dbReference type="AlphaFoldDB" id="A0A328AM58"/>
<reference evidence="3" key="1">
    <citation type="submission" date="2018-05" db="EMBL/GenBank/DDBJ databases">
        <authorList>
            <person name="Li X."/>
        </authorList>
    </citation>
    <scope>NUCLEOTIDE SEQUENCE [LARGE SCALE GENOMIC DNA]</scope>
    <source>
        <strain evidence="3">LX32</strain>
    </source>
</reference>
<organism evidence="2 3">
    <name type="scientific">Phenylobacterium soli</name>
    <dbReference type="NCBI Taxonomy" id="2170551"/>
    <lineage>
        <taxon>Bacteria</taxon>
        <taxon>Pseudomonadati</taxon>
        <taxon>Pseudomonadota</taxon>
        <taxon>Alphaproteobacteria</taxon>
        <taxon>Caulobacterales</taxon>
        <taxon>Caulobacteraceae</taxon>
        <taxon>Phenylobacterium</taxon>
    </lineage>
</organism>
<keyword evidence="3" id="KW-1185">Reference proteome</keyword>
<evidence type="ECO:0000256" key="1">
    <source>
        <dbReference type="SAM" id="MobiDB-lite"/>
    </source>
</evidence>
<evidence type="ECO:0000313" key="3">
    <source>
        <dbReference type="Proteomes" id="UP000249254"/>
    </source>
</evidence>
<dbReference type="EMBL" id="QFYQ01000001">
    <property type="protein sequence ID" value="RAK56032.1"/>
    <property type="molecule type" value="Genomic_DNA"/>
</dbReference>
<evidence type="ECO:0000313" key="2">
    <source>
        <dbReference type="EMBL" id="RAK56032.1"/>
    </source>
</evidence>
<name>A0A328AM58_9CAUL</name>
<dbReference type="Proteomes" id="UP000249254">
    <property type="component" value="Unassembled WGS sequence"/>
</dbReference>
<comment type="caution">
    <text evidence="2">The sequence shown here is derived from an EMBL/GenBank/DDBJ whole genome shotgun (WGS) entry which is preliminary data.</text>
</comment>
<feature type="region of interest" description="Disordered" evidence="1">
    <location>
        <begin position="77"/>
        <end position="146"/>
    </location>
</feature>
<dbReference type="RefSeq" id="WP_111529780.1">
    <property type="nucleotide sequence ID" value="NZ_JBHRSG010000003.1"/>
</dbReference>
<gene>
    <name evidence="2" type="ORF">DJ017_16700</name>
</gene>
<protein>
    <submittedName>
        <fullName evidence="2">Uncharacterized protein</fullName>
    </submittedName>
</protein>